<feature type="domain" description="Cyclic nucleotide-binding" evidence="1">
    <location>
        <begin position="16"/>
        <end position="128"/>
    </location>
</feature>
<accession>A0A0S2I3G5</accession>
<gene>
    <name evidence="2" type="ORF">L21SP5_03233</name>
</gene>
<dbReference type="PATRIC" id="fig|1307839.3.peg.3401"/>
<sequence length="197" mass="23267">MDRDILQKRRSDILNQYVTLTENELKKLDDVSLLRHVEKEQILIGSSQAARNMIFFARGYLRFFHYLEDGTEITSDFYFAPGFVTSFTSFVSGKPTNVNVQAMTDMEVLSIEREQLLRLYDDSHNIERAGRILTEQFAMNSELHLFSLLNYPAERRYLELFEQHPEYINQIPLKYLASYLGIKQETLSRIRKKLLRK</sequence>
<dbReference type="AlphaFoldDB" id="A0A0S2I3G5"/>
<dbReference type="CDD" id="cd00038">
    <property type="entry name" value="CAP_ED"/>
    <property type="match status" value="1"/>
</dbReference>
<dbReference type="OrthoDB" id="680421at2"/>
<organism evidence="2 3">
    <name type="scientific">Salinivirga cyanobacteriivorans</name>
    <dbReference type="NCBI Taxonomy" id="1307839"/>
    <lineage>
        <taxon>Bacteria</taxon>
        <taxon>Pseudomonadati</taxon>
        <taxon>Bacteroidota</taxon>
        <taxon>Bacteroidia</taxon>
        <taxon>Bacteroidales</taxon>
        <taxon>Salinivirgaceae</taxon>
        <taxon>Salinivirga</taxon>
    </lineage>
</organism>
<keyword evidence="3" id="KW-1185">Reference proteome</keyword>
<dbReference type="Gene3D" id="2.60.120.10">
    <property type="entry name" value="Jelly Rolls"/>
    <property type="match status" value="1"/>
</dbReference>
<proteinExistence type="predicted"/>
<dbReference type="KEGG" id="blq:L21SP5_03233"/>
<dbReference type="InterPro" id="IPR014710">
    <property type="entry name" value="RmlC-like_jellyroll"/>
</dbReference>
<dbReference type="EMBL" id="CP013118">
    <property type="protein sequence ID" value="ALO16847.1"/>
    <property type="molecule type" value="Genomic_DNA"/>
</dbReference>
<name>A0A0S2I3G5_9BACT</name>
<dbReference type="InterPro" id="IPR018490">
    <property type="entry name" value="cNMP-bd_dom_sf"/>
</dbReference>
<evidence type="ECO:0000313" key="3">
    <source>
        <dbReference type="Proteomes" id="UP000064893"/>
    </source>
</evidence>
<dbReference type="STRING" id="1307839.L21SP5_03233"/>
<reference evidence="2 3" key="1">
    <citation type="submission" date="2015-11" db="EMBL/GenBank/DDBJ databases">
        <title>Description and complete genome sequence of a novel strain predominating in hypersaline microbial mats and representing a new family of the Bacteriodetes phylum.</title>
        <authorList>
            <person name="Spring S."/>
            <person name="Bunk B."/>
            <person name="Sproer C."/>
            <person name="Klenk H.-P."/>
        </authorList>
    </citation>
    <scope>NUCLEOTIDE SEQUENCE [LARGE SCALE GENOMIC DNA]</scope>
    <source>
        <strain evidence="2 3">L21-Spi-D4</strain>
    </source>
</reference>
<dbReference type="PROSITE" id="PS50042">
    <property type="entry name" value="CNMP_BINDING_3"/>
    <property type="match status" value="1"/>
</dbReference>
<evidence type="ECO:0000313" key="2">
    <source>
        <dbReference type="EMBL" id="ALO16847.1"/>
    </source>
</evidence>
<evidence type="ECO:0000259" key="1">
    <source>
        <dbReference type="PROSITE" id="PS50042"/>
    </source>
</evidence>
<dbReference type="RefSeq" id="WP_057954195.1">
    <property type="nucleotide sequence ID" value="NZ_CP013118.1"/>
</dbReference>
<dbReference type="InterPro" id="IPR000595">
    <property type="entry name" value="cNMP-bd_dom"/>
</dbReference>
<dbReference type="Pfam" id="PF00027">
    <property type="entry name" value="cNMP_binding"/>
    <property type="match status" value="1"/>
</dbReference>
<protein>
    <submittedName>
        <fullName evidence="2">Cyclic nucleotide-binding domain protein</fullName>
    </submittedName>
</protein>
<dbReference type="SUPFAM" id="SSF51206">
    <property type="entry name" value="cAMP-binding domain-like"/>
    <property type="match status" value="1"/>
</dbReference>
<dbReference type="Proteomes" id="UP000064893">
    <property type="component" value="Chromosome"/>
</dbReference>